<comment type="caution">
    <text evidence="2">The sequence shown here is derived from an EMBL/GenBank/DDBJ whole genome shotgun (WGS) entry which is preliminary data.</text>
</comment>
<protein>
    <submittedName>
        <fullName evidence="2">WG repeat-containing protein</fullName>
    </submittedName>
</protein>
<evidence type="ECO:0000313" key="2">
    <source>
        <dbReference type="EMBL" id="MFD2937844.1"/>
    </source>
</evidence>
<evidence type="ECO:0000313" key="3">
    <source>
        <dbReference type="Proteomes" id="UP001597512"/>
    </source>
</evidence>
<dbReference type="EMBL" id="JBHUOM010000046">
    <property type="protein sequence ID" value="MFD2937844.1"/>
    <property type="molecule type" value="Genomic_DNA"/>
</dbReference>
<reference evidence="3" key="1">
    <citation type="journal article" date="2019" name="Int. J. Syst. Evol. Microbiol.">
        <title>The Global Catalogue of Microorganisms (GCM) 10K type strain sequencing project: providing services to taxonomists for standard genome sequencing and annotation.</title>
        <authorList>
            <consortium name="The Broad Institute Genomics Platform"/>
            <consortium name="The Broad Institute Genome Sequencing Center for Infectious Disease"/>
            <person name="Wu L."/>
            <person name="Ma J."/>
        </authorList>
    </citation>
    <scope>NUCLEOTIDE SEQUENCE [LARGE SCALE GENOMIC DNA]</scope>
    <source>
        <strain evidence="3">KCTC 52490</strain>
    </source>
</reference>
<gene>
    <name evidence="2" type="ORF">ACFS25_29025</name>
</gene>
<evidence type="ECO:0000256" key="1">
    <source>
        <dbReference type="SAM" id="SignalP"/>
    </source>
</evidence>
<sequence>MRQNYFRSTWRNLARQKDGSNQRLTPLATFRNLILLSLLLPSARTFAQTNTSPNESWLTEYDECQDYGEVYVVKKITKPCRSYQTFLTDKNGRKLTPAYRDIGDFEEGLAEFVPMQLNQQGHGLHGFIDKQGKVIVEPNYISTDRFRQGKTWVIYPADTHY</sequence>
<dbReference type="Proteomes" id="UP001597512">
    <property type="component" value="Unassembled WGS sequence"/>
</dbReference>
<dbReference type="InterPro" id="IPR032774">
    <property type="entry name" value="WG_beta_rep"/>
</dbReference>
<organism evidence="2 3">
    <name type="scientific">Spirosoma flavum</name>
    <dbReference type="NCBI Taxonomy" id="2048557"/>
    <lineage>
        <taxon>Bacteria</taxon>
        <taxon>Pseudomonadati</taxon>
        <taxon>Bacteroidota</taxon>
        <taxon>Cytophagia</taxon>
        <taxon>Cytophagales</taxon>
        <taxon>Cytophagaceae</taxon>
        <taxon>Spirosoma</taxon>
    </lineage>
</organism>
<name>A0ABW6AT91_9BACT</name>
<dbReference type="RefSeq" id="WP_381508299.1">
    <property type="nucleotide sequence ID" value="NZ_JBHUOM010000046.1"/>
</dbReference>
<feature type="signal peptide" evidence="1">
    <location>
        <begin position="1"/>
        <end position="47"/>
    </location>
</feature>
<keyword evidence="3" id="KW-1185">Reference proteome</keyword>
<feature type="chain" id="PRO_5046559147" evidence="1">
    <location>
        <begin position="48"/>
        <end position="161"/>
    </location>
</feature>
<accession>A0ABW6AT91</accession>
<feature type="non-terminal residue" evidence="2">
    <location>
        <position position="161"/>
    </location>
</feature>
<dbReference type="Pfam" id="PF14903">
    <property type="entry name" value="WG_beta_rep"/>
    <property type="match status" value="1"/>
</dbReference>
<keyword evidence="1" id="KW-0732">Signal</keyword>
<proteinExistence type="predicted"/>